<dbReference type="InterPro" id="IPR009057">
    <property type="entry name" value="Homeodomain-like_sf"/>
</dbReference>
<gene>
    <name evidence="5" type="ORF">C1O36_04790</name>
    <name evidence="6" type="ORF">NCTC12218_02273</name>
</gene>
<dbReference type="Pfam" id="PF00440">
    <property type="entry name" value="TetR_N"/>
    <property type="match status" value="1"/>
</dbReference>
<reference evidence="4 7" key="3">
    <citation type="submission" date="2020-11" db="EMBL/GenBank/DDBJ databases">
        <authorList>
            <consortium name="Pathogen Informatics"/>
        </authorList>
    </citation>
    <scope>NUCLEOTIDE SEQUENCE [LARGE SCALE GENOMIC DNA]</scope>
    <source>
        <strain evidence="4 7">NCTC12218</strain>
    </source>
</reference>
<dbReference type="PANTHER" id="PTHR43479">
    <property type="entry name" value="ACREF/ENVCD OPERON REPRESSOR-RELATED"/>
    <property type="match status" value="1"/>
</dbReference>
<organism evidence="6">
    <name type="scientific">Staphylococcus schleiferi</name>
    <dbReference type="NCBI Taxonomy" id="1295"/>
    <lineage>
        <taxon>Bacteria</taxon>
        <taxon>Bacillati</taxon>
        <taxon>Bacillota</taxon>
        <taxon>Bacilli</taxon>
        <taxon>Bacillales</taxon>
        <taxon>Staphylococcaceae</taxon>
        <taxon>Staphylococcus</taxon>
    </lineage>
</organism>
<feature type="DNA-binding region" description="H-T-H motif" evidence="2">
    <location>
        <begin position="29"/>
        <end position="48"/>
    </location>
</feature>
<proteinExistence type="predicted"/>
<dbReference type="Gene3D" id="1.10.357.10">
    <property type="entry name" value="Tetracycline Repressor, domain 2"/>
    <property type="match status" value="1"/>
</dbReference>
<dbReference type="SUPFAM" id="SSF46689">
    <property type="entry name" value="Homeodomain-like"/>
    <property type="match status" value="1"/>
</dbReference>
<dbReference type="EMBL" id="LR962863">
    <property type="protein sequence ID" value="CAD7360596.1"/>
    <property type="molecule type" value="Genomic_DNA"/>
</dbReference>
<name>A0A7Z7VY46_STASC</name>
<keyword evidence="1 2" id="KW-0238">DNA-binding</keyword>
<reference evidence="6" key="2">
    <citation type="submission" date="2018-06" db="EMBL/GenBank/DDBJ databases">
        <authorList>
            <consortium name="Pathogen Informatics"/>
            <person name="Doyle S."/>
        </authorList>
    </citation>
    <scope>NUCLEOTIDE SEQUENCE [LARGE SCALE GENOMIC DNA]</scope>
    <source>
        <strain evidence="6">NCTC12218</strain>
    </source>
</reference>
<accession>A0A7Z7VY46</accession>
<reference evidence="5 8" key="1">
    <citation type="submission" date="2018-01" db="EMBL/GenBank/DDBJ databases">
        <title>Complete genome sequence of Staphylococcus Scheliferi isolated from human.</title>
        <authorList>
            <person name="Abouelkhair M.A."/>
            <person name="Bemis D.A."/>
            <person name="Kania S.A."/>
        </authorList>
    </citation>
    <scope>NUCLEOTIDE SEQUENCE [LARGE SCALE GENOMIC DNA]</scope>
    <source>
        <strain evidence="5 8">ATCC 43808</strain>
    </source>
</reference>
<dbReference type="GeneID" id="93790914"/>
<evidence type="ECO:0000313" key="8">
    <source>
        <dbReference type="Proteomes" id="UP000572988"/>
    </source>
</evidence>
<dbReference type="AlphaFoldDB" id="A0A7Z7VY46"/>
<dbReference type="InterPro" id="IPR039532">
    <property type="entry name" value="TetR_C_Firmicutes"/>
</dbReference>
<sequence length="187" mass="22214">MTKSKSKARRQIIKAMIRLLKTEPLESITIKQICAESDVHRSTFYAQFEDKYQLFEKLTTYHMTKYERLINYAVEVVENHSLLEVKTTILKIFRLVFRYLKRHRTFFTAIIVTQPQPVLIRSYIQYTFGAYDKMLKHLPELQQTQYFINYTLGGQMAIVYSWLSKGCQESPDTMADILYSNVIKMNR</sequence>
<dbReference type="PROSITE" id="PS50977">
    <property type="entry name" value="HTH_TETR_2"/>
    <property type="match status" value="1"/>
</dbReference>
<protein>
    <submittedName>
        <fullName evidence="6">TetR family transcriptional regulator</fullName>
    </submittedName>
    <submittedName>
        <fullName evidence="5">TetR/AcrR family transcriptional regulator</fullName>
    </submittedName>
</protein>
<evidence type="ECO:0000259" key="3">
    <source>
        <dbReference type="PROSITE" id="PS50977"/>
    </source>
</evidence>
<dbReference type="EMBL" id="POVK01000012">
    <property type="protein sequence ID" value="NHA33846.1"/>
    <property type="molecule type" value="Genomic_DNA"/>
</dbReference>
<evidence type="ECO:0000313" key="5">
    <source>
        <dbReference type="EMBL" id="NHA33846.1"/>
    </source>
</evidence>
<dbReference type="Proteomes" id="UP000264146">
    <property type="component" value="Chromosome"/>
</dbReference>
<dbReference type="Pfam" id="PF14278">
    <property type="entry name" value="TetR_C_8"/>
    <property type="match status" value="1"/>
</dbReference>
<dbReference type="InterPro" id="IPR050624">
    <property type="entry name" value="HTH-type_Tx_Regulator"/>
</dbReference>
<evidence type="ECO:0000313" key="7">
    <source>
        <dbReference type="Proteomes" id="UP000264146"/>
    </source>
</evidence>
<dbReference type="EMBL" id="UHEF01000001">
    <property type="protein sequence ID" value="SUM90193.1"/>
    <property type="molecule type" value="Genomic_DNA"/>
</dbReference>
<dbReference type="RefSeq" id="WP_016424343.1">
    <property type="nucleotide sequence ID" value="NZ_CABKRV010000001.1"/>
</dbReference>
<keyword evidence="8" id="KW-1185">Reference proteome</keyword>
<evidence type="ECO:0000256" key="1">
    <source>
        <dbReference type="ARBA" id="ARBA00023125"/>
    </source>
</evidence>
<feature type="domain" description="HTH tetR-type" evidence="3">
    <location>
        <begin position="6"/>
        <end position="66"/>
    </location>
</feature>
<dbReference type="InterPro" id="IPR001647">
    <property type="entry name" value="HTH_TetR"/>
</dbReference>
<evidence type="ECO:0000313" key="4">
    <source>
        <dbReference type="EMBL" id="CAD7360596.1"/>
    </source>
</evidence>
<dbReference type="GO" id="GO:0003677">
    <property type="term" value="F:DNA binding"/>
    <property type="evidence" value="ECO:0007669"/>
    <property type="project" value="UniProtKB-UniRule"/>
</dbReference>
<evidence type="ECO:0000313" key="6">
    <source>
        <dbReference type="EMBL" id="SUM90193.1"/>
    </source>
</evidence>
<evidence type="ECO:0000256" key="2">
    <source>
        <dbReference type="PROSITE-ProRule" id="PRU00335"/>
    </source>
</evidence>
<dbReference type="Proteomes" id="UP000572988">
    <property type="component" value="Unassembled WGS sequence"/>
</dbReference>
<dbReference type="PANTHER" id="PTHR43479:SF7">
    <property type="entry name" value="TETR-FAMILY TRANSCRIPTIONAL REGULATOR"/>
    <property type="match status" value="1"/>
</dbReference>